<organism evidence="3 4">
    <name type="scientific">Tulasnella calospora MUT 4182</name>
    <dbReference type="NCBI Taxonomy" id="1051891"/>
    <lineage>
        <taxon>Eukaryota</taxon>
        <taxon>Fungi</taxon>
        <taxon>Dikarya</taxon>
        <taxon>Basidiomycota</taxon>
        <taxon>Agaricomycotina</taxon>
        <taxon>Agaricomycetes</taxon>
        <taxon>Cantharellales</taxon>
        <taxon>Tulasnellaceae</taxon>
        <taxon>Tulasnella</taxon>
    </lineage>
</organism>
<dbReference type="InterPro" id="IPR039279">
    <property type="entry name" value="QRT3-like"/>
</dbReference>
<dbReference type="InterPro" id="IPR024535">
    <property type="entry name" value="RHGA/B-epi-like_pectate_lyase"/>
</dbReference>
<feature type="chain" id="PRO_5002166922" description="Rhamnogalacturonase A/B/Epimerase-like pectate lyase domain-containing protein" evidence="1">
    <location>
        <begin position="20"/>
        <end position="775"/>
    </location>
</feature>
<dbReference type="STRING" id="1051891.A0A0C3MCQ7"/>
<keyword evidence="1" id="KW-0732">Signal</keyword>
<proteinExistence type="predicted"/>
<keyword evidence="4" id="KW-1185">Reference proteome</keyword>
<dbReference type="CDD" id="cd23668">
    <property type="entry name" value="GH55_beta13glucanase-like"/>
    <property type="match status" value="1"/>
</dbReference>
<reference evidence="4" key="2">
    <citation type="submission" date="2015-01" db="EMBL/GenBank/DDBJ databases">
        <title>Evolutionary Origins and Diversification of the Mycorrhizal Mutualists.</title>
        <authorList>
            <consortium name="DOE Joint Genome Institute"/>
            <consortium name="Mycorrhizal Genomics Consortium"/>
            <person name="Kohler A."/>
            <person name="Kuo A."/>
            <person name="Nagy L.G."/>
            <person name="Floudas D."/>
            <person name="Copeland A."/>
            <person name="Barry K.W."/>
            <person name="Cichocki N."/>
            <person name="Veneault-Fourrey C."/>
            <person name="LaButti K."/>
            <person name="Lindquist E.A."/>
            <person name="Lipzen A."/>
            <person name="Lundell T."/>
            <person name="Morin E."/>
            <person name="Murat C."/>
            <person name="Riley R."/>
            <person name="Ohm R."/>
            <person name="Sun H."/>
            <person name="Tunlid A."/>
            <person name="Henrissat B."/>
            <person name="Grigoriev I.V."/>
            <person name="Hibbett D.S."/>
            <person name="Martin F."/>
        </authorList>
    </citation>
    <scope>NUCLEOTIDE SEQUENCE [LARGE SCALE GENOMIC DNA]</scope>
    <source>
        <strain evidence="4">MUT 4182</strain>
    </source>
</reference>
<evidence type="ECO:0000259" key="2">
    <source>
        <dbReference type="Pfam" id="PF12708"/>
    </source>
</evidence>
<dbReference type="HOGENOM" id="CLU_002540_2_2_1"/>
<dbReference type="Pfam" id="PF12708">
    <property type="entry name" value="Pect-lyase_RHGA_epim"/>
    <property type="match status" value="2"/>
</dbReference>
<evidence type="ECO:0000313" key="3">
    <source>
        <dbReference type="EMBL" id="KIO31552.1"/>
    </source>
</evidence>
<protein>
    <recommendedName>
        <fullName evidence="2">Rhamnogalacturonase A/B/Epimerase-like pectate lyase domain-containing protein</fullName>
    </recommendedName>
</protein>
<dbReference type="InterPro" id="IPR012334">
    <property type="entry name" value="Pectin_lyas_fold"/>
</dbReference>
<reference evidence="3 4" key="1">
    <citation type="submission" date="2014-04" db="EMBL/GenBank/DDBJ databases">
        <authorList>
            <consortium name="DOE Joint Genome Institute"/>
            <person name="Kuo A."/>
            <person name="Girlanda M."/>
            <person name="Perotto S."/>
            <person name="Kohler A."/>
            <person name="Nagy L.G."/>
            <person name="Floudas D."/>
            <person name="Copeland A."/>
            <person name="Barry K.W."/>
            <person name="Cichocki N."/>
            <person name="Veneault-Fourrey C."/>
            <person name="LaButti K."/>
            <person name="Lindquist E.A."/>
            <person name="Lipzen A."/>
            <person name="Lundell T."/>
            <person name="Morin E."/>
            <person name="Murat C."/>
            <person name="Sun H."/>
            <person name="Tunlid A."/>
            <person name="Henrissat B."/>
            <person name="Grigoriev I.V."/>
            <person name="Hibbett D.S."/>
            <person name="Martin F."/>
            <person name="Nordberg H.P."/>
            <person name="Cantor M.N."/>
            <person name="Hua S.X."/>
        </authorList>
    </citation>
    <scope>NUCLEOTIDE SEQUENCE [LARGE SCALE GENOMIC DNA]</scope>
    <source>
        <strain evidence="3 4">MUT 4182</strain>
    </source>
</reference>
<dbReference type="OrthoDB" id="1046782at2759"/>
<dbReference type="AlphaFoldDB" id="A0A0C3MCQ7"/>
<dbReference type="PANTHER" id="PTHR33928:SF2">
    <property type="entry name" value="PECTATE LYASE SUPERFAMILY PROTEIN DOMAIN-CONTAINING PROTEIN-RELATED"/>
    <property type="match status" value="1"/>
</dbReference>
<evidence type="ECO:0000256" key="1">
    <source>
        <dbReference type="SAM" id="SignalP"/>
    </source>
</evidence>
<feature type="domain" description="Rhamnogalacturonase A/B/Epimerase-like pectate lyase" evidence="2">
    <location>
        <begin position="409"/>
        <end position="479"/>
    </location>
</feature>
<feature type="domain" description="Rhamnogalacturonase A/B/Epimerase-like pectate lyase" evidence="2">
    <location>
        <begin position="65"/>
        <end position="287"/>
    </location>
</feature>
<dbReference type="EMBL" id="KN822962">
    <property type="protein sequence ID" value="KIO31552.1"/>
    <property type="molecule type" value="Genomic_DNA"/>
</dbReference>
<dbReference type="Gene3D" id="2.160.20.10">
    <property type="entry name" value="Single-stranded right-handed beta-helix, Pectin lyase-like"/>
    <property type="match status" value="2"/>
</dbReference>
<sequence length="775" mass="83958">MRPPSLVILALAAVSAVNAWPVTGGNQCKTPLIPAAKPNDPHWMQTIKRQGISAYNPHPSTYKVFRNVKDYGAKGDGIHDDTAAINKAISEQNRCGQGCPSSTRSPALVFFPAGKYRVTGAIIPYYYTQLVGDAKHPPTLVADPSFDGAAVIDADPYIPDGGGAQWWQNQNNFFKSVRHFEIDLTHAPSNASGLHWQVAQATTLVNVVVNMAQDKDTQQRGLWMENGSGGFMSDLVFNGGKTAMDVGNQQFTVRNVEVKNAQTAVHMIWNWGWTFQGFNFCNTTVGFQIEQGTGNEVLLDGDVSDVKTFINTTSPSPPSFSGSVLLDNIKFKNVKDGFVDDTGVTRLSGGTKTVRQWAKGRKYYDSVGTPTSVQGSIKAPNKPAQLLDSTGKIFQRGRTDYADYAADQFASVMDAGAKGDGVTDDTKAIQAFIKKYAGCKILYFDAGTYMVTDTIEIPSGSIVVGEVWTTVIGAGPKFADESKPRPVIQVGKPGDRDGVEISDMVFSARSGSAGAIIVEWNAADKPGQKGTAAMWDVHIRIGGFAGSDISASNCLKFTDHDVKPCIGAFLGLHITSKATAYLEGTWVWTADHDLEDQEQRQIDVYTGRGILSESKNGPVWLIGTASEHASIVQYSFYNSKNVYAGLIQTETAYYQPNPPVPEPFKPSKAWHDPTFNNGPSGWALHVADSEKVFVYGAGLYSFFQNYSLDCTATVDCQQSIAKITPDSKDIYVYGLATVGTTYMLNVGDKGIINEADNPIGFSQAVTIWTSKKSTH</sequence>
<dbReference type="Proteomes" id="UP000054248">
    <property type="component" value="Unassembled WGS sequence"/>
</dbReference>
<name>A0A0C3MCQ7_9AGAM</name>
<dbReference type="PANTHER" id="PTHR33928">
    <property type="entry name" value="POLYGALACTURONASE QRT3"/>
    <property type="match status" value="1"/>
</dbReference>
<dbReference type="SUPFAM" id="SSF51126">
    <property type="entry name" value="Pectin lyase-like"/>
    <property type="match status" value="2"/>
</dbReference>
<dbReference type="FunFam" id="2.160.20.10:FF:000049">
    <property type="entry name" value="Putative exo-beta-1,3-glucanase"/>
    <property type="match status" value="1"/>
</dbReference>
<accession>A0A0C3MCQ7</accession>
<feature type="signal peptide" evidence="1">
    <location>
        <begin position="1"/>
        <end position="19"/>
    </location>
</feature>
<dbReference type="GO" id="GO:0004650">
    <property type="term" value="F:polygalacturonase activity"/>
    <property type="evidence" value="ECO:0007669"/>
    <property type="project" value="InterPro"/>
</dbReference>
<evidence type="ECO:0000313" key="4">
    <source>
        <dbReference type="Proteomes" id="UP000054248"/>
    </source>
</evidence>
<gene>
    <name evidence="3" type="ORF">M407DRAFT_19489</name>
</gene>
<dbReference type="InterPro" id="IPR011050">
    <property type="entry name" value="Pectin_lyase_fold/virulence"/>
</dbReference>